<feature type="compositionally biased region" description="Low complexity" evidence="2">
    <location>
        <begin position="349"/>
        <end position="359"/>
    </location>
</feature>
<dbReference type="EMBL" id="CWKI01000007">
    <property type="protein sequence ID" value="CTR08240.1"/>
    <property type="molecule type" value="Genomic_DNA"/>
</dbReference>
<reference evidence="4 5" key="1">
    <citation type="submission" date="2015-07" db="EMBL/GenBank/DDBJ databases">
        <authorList>
            <person name="Cajimat M.N.B."/>
            <person name="Milazzo M.L."/>
            <person name="Fulhorst C.F."/>
        </authorList>
    </citation>
    <scope>NUCLEOTIDE SEQUENCE [LARGE SCALE GENOMIC DNA]</scope>
    <source>
        <strain evidence="4">Single colony</strain>
    </source>
</reference>
<keyword evidence="5" id="KW-1185">Reference proteome</keyword>
<feature type="region of interest" description="Disordered" evidence="2">
    <location>
        <begin position="39"/>
        <end position="95"/>
    </location>
</feature>
<dbReference type="AlphaFoldDB" id="A0A0K3CIB5"/>
<feature type="compositionally biased region" description="Polar residues" evidence="2">
    <location>
        <begin position="1"/>
        <end position="21"/>
    </location>
</feature>
<organism evidence="4 5">
    <name type="scientific">Rhodotorula toruloides</name>
    <name type="common">Yeast</name>
    <name type="synonym">Rhodosporidium toruloides</name>
    <dbReference type="NCBI Taxonomy" id="5286"/>
    <lineage>
        <taxon>Eukaryota</taxon>
        <taxon>Fungi</taxon>
        <taxon>Dikarya</taxon>
        <taxon>Basidiomycota</taxon>
        <taxon>Pucciniomycotina</taxon>
        <taxon>Microbotryomycetes</taxon>
        <taxon>Sporidiobolales</taxon>
        <taxon>Sporidiobolaceae</taxon>
        <taxon>Rhodotorula</taxon>
    </lineage>
</organism>
<dbReference type="Gene3D" id="6.10.20.40">
    <property type="entry name" value="TEA/ATTS domain"/>
    <property type="match status" value="1"/>
</dbReference>
<dbReference type="InterPro" id="IPR038096">
    <property type="entry name" value="TEA/ATTS_sf"/>
</dbReference>
<gene>
    <name evidence="4" type="primary">FGENESH: predicted gene_7.486</name>
    <name evidence="4" type="ORF">BN2166_0041010</name>
</gene>
<proteinExistence type="inferred from homology"/>
<name>A0A0K3CIB5_RHOTO</name>
<dbReference type="InterPro" id="IPR000818">
    <property type="entry name" value="TEA/ATTS_dom"/>
</dbReference>
<accession>A0A0K3CIB5</accession>
<comment type="similarity">
    <text evidence="1">Belongs to the TEC1 family.</text>
</comment>
<dbReference type="GO" id="GO:0003700">
    <property type="term" value="F:DNA-binding transcription factor activity"/>
    <property type="evidence" value="ECO:0007669"/>
    <property type="project" value="InterPro"/>
</dbReference>
<protein>
    <submittedName>
        <fullName evidence="4">FGENESH: predicted gene_7.486 protein</fullName>
    </submittedName>
</protein>
<dbReference type="Pfam" id="PF01285">
    <property type="entry name" value="TEA"/>
    <property type="match status" value="1"/>
</dbReference>
<dbReference type="OMA" id="CAFEPST"/>
<feature type="compositionally biased region" description="Low complexity" evidence="2">
    <location>
        <begin position="324"/>
        <end position="341"/>
    </location>
</feature>
<dbReference type="Proteomes" id="UP000199069">
    <property type="component" value="Unassembled WGS sequence"/>
</dbReference>
<sequence>RLSSRNPDRATSSVDADTALSSPDDAMKQVKTEAMDLDELSNGAHAHQEPGQSSVDASAFISLEEQTTTTASQETLEDAARSVNDGGRDGAQDQPLQTVASTGDQVPLLPQYDFPVPPAWSLRPPAKRRRTVKSIEGAEQEAKKAKKAKEAKVVGPSEWSPAEDAALRAGVDLIPFLGPQAVQLGSEKLRRPQLLAECVRRRTGAIRTAKQITDRMSVLRTPATMERLRGATMSAGKVQQTDWHARLGVNDFPHTKPPSLLEAYGITKGRKLPTSATAPGDLELDKKPCLNSPNEGSTSEPSPPQSEGIQPLQDAPASKQKSPSDAADSGEIAAAASPAAPVRQPLEPPTTAAPKSSPTSRKRSRTPDPTSFAADLSAILSTLVSGRDLTPSAHALFACGITSTSSLADLLIIDADVANVYLDFVGKRTDLSAFEVAWTKKALDAARRSVVRM</sequence>
<evidence type="ECO:0000313" key="5">
    <source>
        <dbReference type="Proteomes" id="UP000199069"/>
    </source>
</evidence>
<dbReference type="STRING" id="5286.A0A0K3CIB5"/>
<feature type="region of interest" description="Disordered" evidence="2">
    <location>
        <begin position="271"/>
        <end position="371"/>
    </location>
</feature>
<evidence type="ECO:0000256" key="1">
    <source>
        <dbReference type="ARBA" id="ARBA00008421"/>
    </source>
</evidence>
<feature type="compositionally biased region" description="Polar residues" evidence="2">
    <location>
        <begin position="291"/>
        <end position="308"/>
    </location>
</feature>
<feature type="non-terminal residue" evidence="4">
    <location>
        <position position="453"/>
    </location>
</feature>
<evidence type="ECO:0000259" key="3">
    <source>
        <dbReference type="Pfam" id="PF01285"/>
    </source>
</evidence>
<feature type="region of interest" description="Disordered" evidence="2">
    <location>
        <begin position="1"/>
        <end position="25"/>
    </location>
</feature>
<feature type="domain" description="TEA" evidence="3">
    <location>
        <begin position="159"/>
        <end position="220"/>
    </location>
</feature>
<evidence type="ECO:0000256" key="2">
    <source>
        <dbReference type="SAM" id="MobiDB-lite"/>
    </source>
</evidence>
<evidence type="ECO:0000313" key="4">
    <source>
        <dbReference type="EMBL" id="CTR08240.1"/>
    </source>
</evidence>
<feature type="compositionally biased region" description="Low complexity" evidence="2">
    <location>
        <begin position="62"/>
        <end position="74"/>
    </location>
</feature>
<feature type="non-terminal residue" evidence="4">
    <location>
        <position position="1"/>
    </location>
</feature>